<evidence type="ECO:0000256" key="1">
    <source>
        <dbReference type="ARBA" id="ARBA00022679"/>
    </source>
</evidence>
<dbReference type="PROSITE" id="PS51186">
    <property type="entry name" value="GNAT"/>
    <property type="match status" value="1"/>
</dbReference>
<dbReference type="Proteomes" id="UP000197025">
    <property type="component" value="Unassembled WGS sequence"/>
</dbReference>
<dbReference type="GO" id="GO:0016747">
    <property type="term" value="F:acyltransferase activity, transferring groups other than amino-acyl groups"/>
    <property type="evidence" value="ECO:0007669"/>
    <property type="project" value="InterPro"/>
</dbReference>
<sequence>MEGWILRPARPEDGPIIRRMIREARLNPFGLHIPRFWVAEVQGRVVGAVQIRPHRDGSRELASLVVDPAWRGRGIGSALVRAQLARAREPLVLICRPELEPFYARFGFRRLRPEEMPPFFRWVHRIARWLGRPLRIMGWDPTEAVEEPPEG</sequence>
<dbReference type="SUPFAM" id="SSF55729">
    <property type="entry name" value="Acyl-CoA N-acyltransferases (Nat)"/>
    <property type="match status" value="1"/>
</dbReference>
<keyword evidence="5" id="KW-1185">Reference proteome</keyword>
<keyword evidence="1 4" id="KW-0808">Transferase</keyword>
<protein>
    <submittedName>
        <fullName evidence="4">Acetyltransferase (GNAT) domain-containing protein</fullName>
    </submittedName>
</protein>
<organism evidence="4 5">
    <name type="scientific">Thermoflexus hugenholtzii JAD2</name>
    <dbReference type="NCBI Taxonomy" id="877466"/>
    <lineage>
        <taxon>Bacteria</taxon>
        <taxon>Bacillati</taxon>
        <taxon>Chloroflexota</taxon>
        <taxon>Thermoflexia</taxon>
        <taxon>Thermoflexales</taxon>
        <taxon>Thermoflexaceae</taxon>
        <taxon>Thermoflexus</taxon>
    </lineage>
</organism>
<dbReference type="Pfam" id="PF13508">
    <property type="entry name" value="Acetyltransf_7"/>
    <property type="match status" value="1"/>
</dbReference>
<dbReference type="EMBL" id="FYEK01000012">
    <property type="protein sequence ID" value="SNB61177.1"/>
    <property type="molecule type" value="Genomic_DNA"/>
</dbReference>
<dbReference type="InterPro" id="IPR050832">
    <property type="entry name" value="Bact_Acetyltransf"/>
</dbReference>
<feature type="domain" description="N-acetyltransferase" evidence="3">
    <location>
        <begin position="1"/>
        <end position="135"/>
    </location>
</feature>
<reference evidence="5" key="1">
    <citation type="submission" date="2017-06" db="EMBL/GenBank/DDBJ databases">
        <authorList>
            <person name="Varghese N."/>
            <person name="Submissions S."/>
        </authorList>
    </citation>
    <scope>NUCLEOTIDE SEQUENCE [LARGE SCALE GENOMIC DNA]</scope>
    <source>
        <strain evidence="5">JAD2</strain>
    </source>
</reference>
<proteinExistence type="predicted"/>
<dbReference type="AlphaFoldDB" id="A0A212QP22"/>
<dbReference type="Gene3D" id="3.40.630.30">
    <property type="match status" value="1"/>
</dbReference>
<gene>
    <name evidence="4" type="ORF">SAMN02746019_00026870</name>
</gene>
<dbReference type="InParanoid" id="A0A212QP22"/>
<dbReference type="InterPro" id="IPR000182">
    <property type="entry name" value="GNAT_dom"/>
</dbReference>
<dbReference type="OrthoDB" id="165247at2"/>
<dbReference type="RefSeq" id="WP_088570491.1">
    <property type="nucleotide sequence ID" value="NZ_FYEK01000012.1"/>
</dbReference>
<evidence type="ECO:0000313" key="4">
    <source>
        <dbReference type="EMBL" id="SNB61177.1"/>
    </source>
</evidence>
<evidence type="ECO:0000313" key="5">
    <source>
        <dbReference type="Proteomes" id="UP000197025"/>
    </source>
</evidence>
<name>A0A212QP22_9CHLR</name>
<accession>A0A212QP22</accession>
<evidence type="ECO:0000256" key="2">
    <source>
        <dbReference type="ARBA" id="ARBA00023315"/>
    </source>
</evidence>
<dbReference type="CDD" id="cd04301">
    <property type="entry name" value="NAT_SF"/>
    <property type="match status" value="1"/>
</dbReference>
<dbReference type="PANTHER" id="PTHR43877">
    <property type="entry name" value="AMINOALKYLPHOSPHONATE N-ACETYLTRANSFERASE-RELATED-RELATED"/>
    <property type="match status" value="1"/>
</dbReference>
<evidence type="ECO:0000259" key="3">
    <source>
        <dbReference type="PROSITE" id="PS51186"/>
    </source>
</evidence>
<keyword evidence="2" id="KW-0012">Acyltransferase</keyword>
<dbReference type="InterPro" id="IPR016181">
    <property type="entry name" value="Acyl_CoA_acyltransferase"/>
</dbReference>